<feature type="region of interest" description="Disordered" evidence="4">
    <location>
        <begin position="747"/>
        <end position="771"/>
    </location>
</feature>
<dbReference type="SUPFAM" id="SSF50978">
    <property type="entry name" value="WD40 repeat-like"/>
    <property type="match status" value="1"/>
</dbReference>
<feature type="compositionally biased region" description="Basic and acidic residues" evidence="4">
    <location>
        <begin position="747"/>
        <end position="763"/>
    </location>
</feature>
<sequence length="771" mass="87967">MCWIHDSAFSIHTVTASYMYDKYVYVGNEDYAIRIWNIQTQSLYRKLEGHRSIITGFAYSPRHDLLFSVGIDGYLIAWHGNSMVSKYTHLKAPENRFPAAIYSIYFHPDLEIIALGLDCEIATFELSENLLDALVDSSNKCPYTLRQIVKIHNDRVHYIIGGGRRLYTASFDRTVYSTTILDLSISKQLSKHQTAVSAMIYEEMSQQLIIGDNSGIIRSFSADGLSLGPLAEGLEGSIVSLFFDQSLKLLWFVLSGGTVNMIDMKHPDNFIVDHFNIFKDLPHAGSSSSFFERILGNGVNTRIAAIVNKKYIYTWKWSDLAYSYKISTPNRPAIKLFGFSFMDEDSNIGISNHSTISINNQRTKKPGRKTIDFGNSSRINSSIVNPGLNVFIGGAKAISCKPVSEFIYKIESISHTLSECSAISFNYTENIVIFGFKNGQIECSSLSSPSILFDCHTEDFPIMDIYSFSSNCISISTDMSIVLWNIHDKLESIKRRNRIHDNYIVCSAFSELHQQLMTCDEAGFCRMWDFTEDSIKEDLLLDHRPYGLISCASYSESCDVWIIATMDGMIRCFSARNILKAPTFNFSVLPCRVTALSSGPSNDILIAVDDKTIRLMNIRTSEEKGIYKGHTDIITQIFVPPFGKRWISLQWNGEVYFWIKKNLSEIKTGNVTNVTTANQSSRLPHLSKKAEAPRVQSSAEREKPLSFYEKERKNLLLKRREEEIQLRQKKKSHAWKMLEQITKKMERAMDLKEEKKRQEERAKSQIHKKKY</sequence>
<dbReference type="EMBL" id="MLAK01000706">
    <property type="protein sequence ID" value="OHT07045.1"/>
    <property type="molecule type" value="Genomic_DNA"/>
</dbReference>
<dbReference type="Gene3D" id="2.130.10.10">
    <property type="entry name" value="YVTN repeat-like/Quinoprotein amine dehydrogenase"/>
    <property type="match status" value="2"/>
</dbReference>
<dbReference type="RefSeq" id="XP_068360181.1">
    <property type="nucleotide sequence ID" value="XM_068503899.1"/>
</dbReference>
<dbReference type="SMART" id="SM00320">
    <property type="entry name" value="WD40"/>
    <property type="match status" value="9"/>
</dbReference>
<evidence type="ECO:0000313" key="5">
    <source>
        <dbReference type="EMBL" id="OHT07045.1"/>
    </source>
</evidence>
<protein>
    <recommendedName>
        <fullName evidence="7">WD repeat protein</fullName>
    </recommendedName>
</protein>
<dbReference type="PANTHER" id="PTHR19848:SF8">
    <property type="entry name" value="F-BOX AND WD REPEAT DOMAIN CONTAINING 7"/>
    <property type="match status" value="1"/>
</dbReference>
<accession>A0A1J4KC59</accession>
<dbReference type="PANTHER" id="PTHR19848">
    <property type="entry name" value="WD40 REPEAT PROTEIN"/>
    <property type="match status" value="1"/>
</dbReference>
<feature type="region of interest" description="Disordered" evidence="4">
    <location>
        <begin position="677"/>
        <end position="703"/>
    </location>
</feature>
<keyword evidence="2" id="KW-0677">Repeat</keyword>
<feature type="repeat" description="WD" evidence="3">
    <location>
        <begin position="47"/>
        <end position="78"/>
    </location>
</feature>
<evidence type="ECO:0000256" key="3">
    <source>
        <dbReference type="PROSITE-ProRule" id="PRU00221"/>
    </source>
</evidence>
<dbReference type="PROSITE" id="PS50082">
    <property type="entry name" value="WD_REPEATS_2"/>
    <property type="match status" value="1"/>
</dbReference>
<evidence type="ECO:0000256" key="1">
    <source>
        <dbReference type="ARBA" id="ARBA00022574"/>
    </source>
</evidence>
<name>A0A1J4KC59_9EUKA</name>
<dbReference type="InterPro" id="IPR011047">
    <property type="entry name" value="Quinoprotein_ADH-like_sf"/>
</dbReference>
<dbReference type="Proteomes" id="UP000179807">
    <property type="component" value="Unassembled WGS sequence"/>
</dbReference>
<evidence type="ECO:0000256" key="2">
    <source>
        <dbReference type="ARBA" id="ARBA00022737"/>
    </source>
</evidence>
<evidence type="ECO:0008006" key="7">
    <source>
        <dbReference type="Google" id="ProtNLM"/>
    </source>
</evidence>
<dbReference type="InterPro" id="IPR015943">
    <property type="entry name" value="WD40/YVTN_repeat-like_dom_sf"/>
</dbReference>
<keyword evidence="6" id="KW-1185">Reference proteome</keyword>
<dbReference type="Pfam" id="PF00400">
    <property type="entry name" value="WD40"/>
    <property type="match status" value="1"/>
</dbReference>
<proteinExistence type="predicted"/>
<dbReference type="GeneID" id="94838603"/>
<dbReference type="SUPFAM" id="SSF50998">
    <property type="entry name" value="Quinoprotein alcohol dehydrogenase-like"/>
    <property type="match status" value="1"/>
</dbReference>
<keyword evidence="1 3" id="KW-0853">WD repeat</keyword>
<dbReference type="VEuPathDB" id="TrichDB:TRFO_24687"/>
<reference evidence="5" key="1">
    <citation type="submission" date="2016-10" db="EMBL/GenBank/DDBJ databases">
        <authorList>
            <person name="Benchimol M."/>
            <person name="Almeida L.G."/>
            <person name="Vasconcelos A.T."/>
            <person name="Perreira-Neves A."/>
            <person name="Rosa I.A."/>
            <person name="Tasca T."/>
            <person name="Bogo M.R."/>
            <person name="de Souza W."/>
        </authorList>
    </citation>
    <scope>NUCLEOTIDE SEQUENCE [LARGE SCALE GENOMIC DNA]</scope>
    <source>
        <strain evidence="5">K</strain>
    </source>
</reference>
<comment type="caution">
    <text evidence="5">The sequence shown here is derived from an EMBL/GenBank/DDBJ whole genome shotgun (WGS) entry which is preliminary data.</text>
</comment>
<evidence type="ECO:0000256" key="4">
    <source>
        <dbReference type="SAM" id="MobiDB-lite"/>
    </source>
</evidence>
<gene>
    <name evidence="5" type="ORF">TRFO_24687</name>
</gene>
<dbReference type="AlphaFoldDB" id="A0A1J4KC59"/>
<dbReference type="InterPro" id="IPR036322">
    <property type="entry name" value="WD40_repeat_dom_sf"/>
</dbReference>
<dbReference type="InterPro" id="IPR001680">
    <property type="entry name" value="WD40_rpt"/>
</dbReference>
<dbReference type="OrthoDB" id="7832001at2759"/>
<evidence type="ECO:0000313" key="6">
    <source>
        <dbReference type="Proteomes" id="UP000179807"/>
    </source>
</evidence>
<organism evidence="5 6">
    <name type="scientific">Tritrichomonas foetus</name>
    <dbReference type="NCBI Taxonomy" id="1144522"/>
    <lineage>
        <taxon>Eukaryota</taxon>
        <taxon>Metamonada</taxon>
        <taxon>Parabasalia</taxon>
        <taxon>Tritrichomonadida</taxon>
        <taxon>Tritrichomonadidae</taxon>
        <taxon>Tritrichomonas</taxon>
    </lineage>
</organism>